<keyword evidence="5 7" id="KW-0418">Kinase</keyword>
<dbReference type="CDD" id="cd02022">
    <property type="entry name" value="DPCK"/>
    <property type="match status" value="1"/>
</dbReference>
<evidence type="ECO:0000313" key="8">
    <source>
        <dbReference type="Proteomes" id="UP000002745"/>
    </source>
</evidence>
<comment type="similarity">
    <text evidence="1 5">Belongs to the CoaE family.</text>
</comment>
<keyword evidence="5" id="KW-0963">Cytoplasm</keyword>
<evidence type="ECO:0000256" key="5">
    <source>
        <dbReference type="HAMAP-Rule" id="MF_00376"/>
    </source>
</evidence>
<keyword evidence="4 5" id="KW-0173">Coenzyme A biosynthesis</keyword>
<dbReference type="AlphaFoldDB" id="C6XIK5"/>
<keyword evidence="5 7" id="KW-0808">Transferase</keyword>
<dbReference type="InterPro" id="IPR001977">
    <property type="entry name" value="Depp_CoAkinase"/>
</dbReference>
<comment type="pathway">
    <text evidence="5">Cofactor biosynthesis; coenzyme A biosynthesis; CoA from (R)-pantothenate: step 5/5.</text>
</comment>
<proteinExistence type="inferred from homology"/>
<keyword evidence="3 5" id="KW-0067">ATP-binding</keyword>
<comment type="function">
    <text evidence="5">Catalyzes the phosphorylation of the 3'-hydroxyl group of dephosphocoenzyme A to form coenzyme A.</text>
</comment>
<accession>C6XIK5</accession>
<dbReference type="NCBIfam" id="TIGR00152">
    <property type="entry name" value="dephospho-CoA kinase"/>
    <property type="match status" value="1"/>
</dbReference>
<dbReference type="PANTHER" id="PTHR10695">
    <property type="entry name" value="DEPHOSPHO-COA KINASE-RELATED"/>
    <property type="match status" value="1"/>
</dbReference>
<dbReference type="GO" id="GO:0005737">
    <property type="term" value="C:cytoplasm"/>
    <property type="evidence" value="ECO:0007669"/>
    <property type="project" value="UniProtKB-SubCell"/>
</dbReference>
<dbReference type="GO" id="GO:0004140">
    <property type="term" value="F:dephospho-CoA kinase activity"/>
    <property type="evidence" value="ECO:0007669"/>
    <property type="project" value="UniProtKB-UniRule"/>
</dbReference>
<dbReference type="EC" id="2.7.1.24" evidence="5 6"/>
<dbReference type="PANTHER" id="PTHR10695:SF46">
    <property type="entry name" value="BIFUNCTIONAL COENZYME A SYNTHASE-RELATED"/>
    <property type="match status" value="1"/>
</dbReference>
<dbReference type="Gene3D" id="3.40.50.300">
    <property type="entry name" value="P-loop containing nucleotide triphosphate hydrolases"/>
    <property type="match status" value="1"/>
</dbReference>
<dbReference type="OrthoDB" id="9812943at2"/>
<dbReference type="Pfam" id="PF01121">
    <property type="entry name" value="CoaE"/>
    <property type="match status" value="1"/>
</dbReference>
<evidence type="ECO:0000256" key="6">
    <source>
        <dbReference type="NCBIfam" id="TIGR00152"/>
    </source>
</evidence>
<dbReference type="HAMAP" id="MF_00376">
    <property type="entry name" value="Dephospho_CoA_kinase"/>
    <property type="match status" value="1"/>
</dbReference>
<evidence type="ECO:0000256" key="1">
    <source>
        <dbReference type="ARBA" id="ARBA00009018"/>
    </source>
</evidence>
<dbReference type="EMBL" id="CP001678">
    <property type="protein sequence ID" value="ACT60812.1"/>
    <property type="molecule type" value="Genomic_DNA"/>
</dbReference>
<dbReference type="Proteomes" id="UP000002745">
    <property type="component" value="Chromosome"/>
</dbReference>
<dbReference type="GO" id="GO:0005524">
    <property type="term" value="F:ATP binding"/>
    <property type="evidence" value="ECO:0007669"/>
    <property type="project" value="UniProtKB-UniRule"/>
</dbReference>
<dbReference type="InterPro" id="IPR027417">
    <property type="entry name" value="P-loop_NTPase"/>
</dbReference>
<keyword evidence="8" id="KW-1185">Reference proteome</keyword>
<comment type="catalytic activity">
    <reaction evidence="5">
        <text>3'-dephospho-CoA + ATP = ADP + CoA + H(+)</text>
        <dbReference type="Rhea" id="RHEA:18245"/>
        <dbReference type="ChEBI" id="CHEBI:15378"/>
        <dbReference type="ChEBI" id="CHEBI:30616"/>
        <dbReference type="ChEBI" id="CHEBI:57287"/>
        <dbReference type="ChEBI" id="CHEBI:57328"/>
        <dbReference type="ChEBI" id="CHEBI:456216"/>
        <dbReference type="EC" id="2.7.1.24"/>
    </reaction>
</comment>
<dbReference type="RefSeq" id="WP_015828962.1">
    <property type="nucleotide sequence ID" value="NC_012982.1"/>
</dbReference>
<dbReference type="KEGG" id="hba:Hbal_3145"/>
<organism evidence="7 8">
    <name type="scientific">Hirschia baltica (strain ATCC 49814 / DSM 5838 / IFAM 1418)</name>
    <dbReference type="NCBI Taxonomy" id="582402"/>
    <lineage>
        <taxon>Bacteria</taxon>
        <taxon>Pseudomonadati</taxon>
        <taxon>Pseudomonadota</taxon>
        <taxon>Alphaproteobacteria</taxon>
        <taxon>Hyphomonadales</taxon>
        <taxon>Hyphomonadaceae</taxon>
        <taxon>Hirschia</taxon>
    </lineage>
</organism>
<dbReference type="eggNOG" id="COG0237">
    <property type="taxonomic scope" value="Bacteria"/>
</dbReference>
<gene>
    <name evidence="5" type="primary">coaE</name>
    <name evidence="7" type="ordered locus">Hbal_3145</name>
</gene>
<keyword evidence="2 5" id="KW-0547">Nucleotide-binding</keyword>
<dbReference type="STRING" id="582402.Hbal_3145"/>
<reference evidence="8" key="1">
    <citation type="journal article" date="2011" name="J. Bacteriol.">
        <title>Genome sequences of eight morphologically diverse alphaproteobacteria.</title>
        <authorList>
            <consortium name="US DOE Joint Genome Institute"/>
            <person name="Brown P.J."/>
            <person name="Kysela D.T."/>
            <person name="Buechlein A."/>
            <person name="Hemmerich C."/>
            <person name="Brun Y.V."/>
        </authorList>
    </citation>
    <scope>NUCLEOTIDE SEQUENCE [LARGE SCALE GENOMIC DNA]</scope>
    <source>
        <strain evidence="8">ATCC 49814 / DSM 5838 / IFAM 1418</strain>
    </source>
</reference>
<dbReference type="SUPFAM" id="SSF52540">
    <property type="entry name" value="P-loop containing nucleoside triphosphate hydrolases"/>
    <property type="match status" value="1"/>
</dbReference>
<evidence type="ECO:0000313" key="7">
    <source>
        <dbReference type="EMBL" id="ACT60812.1"/>
    </source>
</evidence>
<protein>
    <recommendedName>
        <fullName evidence="5 6">Dephospho-CoA kinase</fullName>
        <ecNumber evidence="5 6">2.7.1.24</ecNumber>
    </recommendedName>
    <alternativeName>
        <fullName evidence="5">Dephosphocoenzyme A kinase</fullName>
    </alternativeName>
</protein>
<dbReference type="PROSITE" id="PS51219">
    <property type="entry name" value="DPCK"/>
    <property type="match status" value="1"/>
</dbReference>
<dbReference type="UniPathway" id="UPA00241">
    <property type="reaction ID" value="UER00356"/>
</dbReference>
<evidence type="ECO:0000256" key="3">
    <source>
        <dbReference type="ARBA" id="ARBA00022840"/>
    </source>
</evidence>
<comment type="subcellular location">
    <subcellularLocation>
        <location evidence="5">Cytoplasm</location>
    </subcellularLocation>
</comment>
<evidence type="ECO:0000256" key="4">
    <source>
        <dbReference type="ARBA" id="ARBA00022993"/>
    </source>
</evidence>
<sequence>MIILGLTGSIGMGKSTTANIFLDAGIPVYDSDAAVHALYQSGGKAVDKLEDAFPGVKNQEGSIDRQKLSAYVLKDSAAMKKLEAIVHPLVFETRLKFLDEHKAKGTDIVVFDIPLLFETGSDAFVDKILVVTAPAEIQKQRVLDREGMTEEKFSAILAKQMPDKQKRERADFIIDTSLGLDSAEKNVYQIIQSLIQLNESED</sequence>
<feature type="binding site" evidence="5">
    <location>
        <begin position="11"/>
        <end position="16"/>
    </location>
    <ligand>
        <name>ATP</name>
        <dbReference type="ChEBI" id="CHEBI:30616"/>
    </ligand>
</feature>
<evidence type="ECO:0000256" key="2">
    <source>
        <dbReference type="ARBA" id="ARBA00022741"/>
    </source>
</evidence>
<dbReference type="GO" id="GO:0015937">
    <property type="term" value="P:coenzyme A biosynthetic process"/>
    <property type="evidence" value="ECO:0007669"/>
    <property type="project" value="UniProtKB-UniRule"/>
</dbReference>
<name>C6XIK5_HIRBI</name>
<dbReference type="HOGENOM" id="CLU_057180_3_0_5"/>